<accession>A0A233RGF6</accession>
<dbReference type="RefSeq" id="WP_094199245.1">
    <property type="nucleotide sequence ID" value="NZ_NBIM01000001.1"/>
</dbReference>
<keyword evidence="3" id="KW-0238">DNA-binding</keyword>
<dbReference type="PANTHER" id="PTHR30579">
    <property type="entry name" value="TRANSCRIPTIONAL REGULATOR"/>
    <property type="match status" value="1"/>
</dbReference>
<dbReference type="FunFam" id="1.10.10.10:FF:000001">
    <property type="entry name" value="LysR family transcriptional regulator"/>
    <property type="match status" value="1"/>
</dbReference>
<dbReference type="InterPro" id="IPR036388">
    <property type="entry name" value="WH-like_DNA-bd_sf"/>
</dbReference>
<protein>
    <submittedName>
        <fullName evidence="6">LysR family transcriptional regulator</fullName>
    </submittedName>
</protein>
<dbReference type="Gene3D" id="3.40.190.10">
    <property type="entry name" value="Periplasmic binding protein-like II"/>
    <property type="match status" value="2"/>
</dbReference>
<dbReference type="EMBL" id="NBIM01000001">
    <property type="protein sequence ID" value="OXY82464.1"/>
    <property type="molecule type" value="Genomic_DNA"/>
</dbReference>
<dbReference type="Pfam" id="PF03466">
    <property type="entry name" value="LysR_substrate"/>
    <property type="match status" value="1"/>
</dbReference>
<evidence type="ECO:0000313" key="6">
    <source>
        <dbReference type="EMBL" id="OXY82464.1"/>
    </source>
</evidence>
<dbReference type="SUPFAM" id="SSF46785">
    <property type="entry name" value="Winged helix' DNA-binding domain"/>
    <property type="match status" value="1"/>
</dbReference>
<keyword evidence="4" id="KW-0804">Transcription</keyword>
<gene>
    <name evidence="6" type="ORF">B6S08_02740</name>
</gene>
<comment type="caution">
    <text evidence="6">The sequence shown here is derived from an EMBL/GenBank/DDBJ whole genome shotgun (WGS) entry which is preliminary data.</text>
</comment>
<dbReference type="PRINTS" id="PR00039">
    <property type="entry name" value="HTHLYSR"/>
</dbReference>
<dbReference type="InterPro" id="IPR005119">
    <property type="entry name" value="LysR_subst-bd"/>
</dbReference>
<dbReference type="GO" id="GO:0003677">
    <property type="term" value="F:DNA binding"/>
    <property type="evidence" value="ECO:0007669"/>
    <property type="project" value="UniProtKB-KW"/>
</dbReference>
<sequence length="298" mass="33018">MPATYRPLDLVLLNTFVTVADKGGFTAAASHLHLAQSTVSAHIKRLESVLERPLLQRQHQLTVPTVVGERLLVHARQMLRQNSLAWQDILQQRLAGVVRLGVPEDYLGYLPEALSEFESRFPDVELEVHCGLSVDLIQQIKTDALDLAITTRQPRSPGGEVLRREPMVWVGGAGHNTRRRSPLPLAVTQRGVCIFREHTLASLDAAAIDWRIAYTSTTLSGLSAAVKSGLAITALTPSMLEPGMRQLGVEEGLPALPMVELALHRSPRRTNEAVEQLALQLRTHMEKLSPRRRSSREQ</sequence>
<organism evidence="6 7">
    <name type="scientific">Oceanimonas doudoroffii</name>
    <dbReference type="NCBI Taxonomy" id="84158"/>
    <lineage>
        <taxon>Bacteria</taxon>
        <taxon>Pseudomonadati</taxon>
        <taxon>Pseudomonadota</taxon>
        <taxon>Gammaproteobacteria</taxon>
        <taxon>Aeromonadales</taxon>
        <taxon>Aeromonadaceae</taxon>
        <taxon>Oceanimonas</taxon>
    </lineage>
</organism>
<dbReference type="PANTHER" id="PTHR30579:SF7">
    <property type="entry name" value="HTH-TYPE TRANSCRIPTIONAL REGULATOR LRHA-RELATED"/>
    <property type="match status" value="1"/>
</dbReference>
<name>A0A233RGF6_9GAMM</name>
<dbReference type="InterPro" id="IPR036390">
    <property type="entry name" value="WH_DNA-bd_sf"/>
</dbReference>
<dbReference type="Gene3D" id="1.10.10.10">
    <property type="entry name" value="Winged helix-like DNA-binding domain superfamily/Winged helix DNA-binding domain"/>
    <property type="match status" value="1"/>
</dbReference>
<evidence type="ECO:0000313" key="7">
    <source>
        <dbReference type="Proteomes" id="UP000242757"/>
    </source>
</evidence>
<feature type="domain" description="HTH lysR-type" evidence="5">
    <location>
        <begin position="8"/>
        <end position="65"/>
    </location>
</feature>
<dbReference type="InterPro" id="IPR050176">
    <property type="entry name" value="LTTR"/>
</dbReference>
<dbReference type="GO" id="GO:0003700">
    <property type="term" value="F:DNA-binding transcription factor activity"/>
    <property type="evidence" value="ECO:0007669"/>
    <property type="project" value="InterPro"/>
</dbReference>
<dbReference type="Proteomes" id="UP000242757">
    <property type="component" value="Unassembled WGS sequence"/>
</dbReference>
<reference evidence="6 7" key="1">
    <citation type="submission" date="2017-08" db="EMBL/GenBank/DDBJ databases">
        <title>A Genome Sequence of Oceanimonas doudoroffii ATCC 27123T.</title>
        <authorList>
            <person name="Brennan M.A."/>
            <person name="Maclea K.S."/>
            <person name="Mcclelland W.D."/>
            <person name="Trachtenberg A.M."/>
        </authorList>
    </citation>
    <scope>NUCLEOTIDE SEQUENCE [LARGE SCALE GENOMIC DNA]</scope>
    <source>
        <strain evidence="6 7">ATCC 27123</strain>
    </source>
</reference>
<keyword evidence="2" id="KW-0805">Transcription regulation</keyword>
<evidence type="ECO:0000256" key="4">
    <source>
        <dbReference type="ARBA" id="ARBA00023163"/>
    </source>
</evidence>
<dbReference type="AlphaFoldDB" id="A0A233RGF6"/>
<evidence type="ECO:0000256" key="1">
    <source>
        <dbReference type="ARBA" id="ARBA00009437"/>
    </source>
</evidence>
<comment type="similarity">
    <text evidence="1">Belongs to the LysR transcriptional regulatory family.</text>
</comment>
<dbReference type="OrthoDB" id="5723059at2"/>
<evidence type="ECO:0000259" key="5">
    <source>
        <dbReference type="PROSITE" id="PS50931"/>
    </source>
</evidence>
<keyword evidence="7" id="KW-1185">Reference proteome</keyword>
<dbReference type="PROSITE" id="PS50931">
    <property type="entry name" value="HTH_LYSR"/>
    <property type="match status" value="1"/>
</dbReference>
<evidence type="ECO:0000256" key="3">
    <source>
        <dbReference type="ARBA" id="ARBA00023125"/>
    </source>
</evidence>
<proteinExistence type="inferred from homology"/>
<dbReference type="SUPFAM" id="SSF53850">
    <property type="entry name" value="Periplasmic binding protein-like II"/>
    <property type="match status" value="1"/>
</dbReference>
<dbReference type="Pfam" id="PF00126">
    <property type="entry name" value="HTH_1"/>
    <property type="match status" value="1"/>
</dbReference>
<dbReference type="InterPro" id="IPR000847">
    <property type="entry name" value="LysR_HTH_N"/>
</dbReference>
<evidence type="ECO:0000256" key="2">
    <source>
        <dbReference type="ARBA" id="ARBA00023015"/>
    </source>
</evidence>